<dbReference type="AlphaFoldDB" id="W0I208"/>
<dbReference type="EMBL" id="CP006965">
    <property type="protein sequence ID" value="AHF80081.1"/>
    <property type="molecule type" value="Genomic_DNA"/>
</dbReference>
<dbReference type="Proteomes" id="UP000019027">
    <property type="component" value="Chromosome"/>
</dbReference>
<reference evidence="3 4" key="1">
    <citation type="journal article" date="2014" name="Int. J. Syst. Evol. Microbiol.">
        <title>Thermococcus paralvinellae sp. nov. and Thermococcus cleftensis sp. nov. of hyperthermophilic heterotrophs from deep-sea hydrothermal vents.</title>
        <authorList>
            <person name="Hensley S.A."/>
            <person name="Jung J.H."/>
            <person name="Park C.S."/>
            <person name="Holden J.F."/>
        </authorList>
    </citation>
    <scope>NUCLEOTIDE SEQUENCE [LARGE SCALE GENOMIC DNA]</scope>
    <source>
        <strain evidence="3 4">ES1</strain>
    </source>
</reference>
<evidence type="ECO:0000256" key="1">
    <source>
        <dbReference type="ARBA" id="ARBA00022679"/>
    </source>
</evidence>
<gene>
    <name evidence="3" type="ORF">TES1_0693</name>
</gene>
<sequence length="104" mass="11464">MVKYKLDRQLKILTVCGVGQGSSLIMRMFVEDVLKELGIPAKVEHTELLTAKSSDADIIVASVIHADEFEGSDKIVVPLKNLVDKEEIKSKLLEALSKMNAIEP</sequence>
<proteinExistence type="predicted"/>
<keyword evidence="1" id="KW-0808">Transferase</keyword>
<dbReference type="OrthoDB" id="371824at2157"/>
<dbReference type="GO" id="GO:0009401">
    <property type="term" value="P:phosphoenolpyruvate-dependent sugar phosphotransferase system"/>
    <property type="evidence" value="ECO:0007669"/>
    <property type="project" value="InterPro"/>
</dbReference>
<evidence type="ECO:0000313" key="3">
    <source>
        <dbReference type="EMBL" id="AHF80081.1"/>
    </source>
</evidence>
<dbReference type="GeneID" id="24906934"/>
<dbReference type="InterPro" id="IPR003501">
    <property type="entry name" value="PTS_EIIB_2/3"/>
</dbReference>
<dbReference type="GO" id="GO:0008982">
    <property type="term" value="F:protein-N(PI)-phosphohistidine-sugar phosphotransferase activity"/>
    <property type="evidence" value="ECO:0007669"/>
    <property type="project" value="InterPro"/>
</dbReference>
<accession>W0I208</accession>
<feature type="domain" description="PTS EIIB type-2" evidence="2">
    <location>
        <begin position="10"/>
        <end position="100"/>
    </location>
</feature>
<dbReference type="HOGENOM" id="CLU_159248_0_2_2"/>
<dbReference type="Pfam" id="PF02302">
    <property type="entry name" value="PTS_IIB"/>
    <property type="match status" value="1"/>
</dbReference>
<protein>
    <submittedName>
        <fullName evidence="3">PTS system, IIB component</fullName>
    </submittedName>
</protein>
<dbReference type="RefSeq" id="WP_042680300.1">
    <property type="nucleotide sequence ID" value="NZ_CP006965.1"/>
</dbReference>
<evidence type="ECO:0000313" key="4">
    <source>
        <dbReference type="Proteomes" id="UP000019027"/>
    </source>
</evidence>
<dbReference type="InterPro" id="IPR036095">
    <property type="entry name" value="PTS_EIIB-like_sf"/>
</dbReference>
<dbReference type="CDD" id="cd05563">
    <property type="entry name" value="PTS_IIB_ascorbate"/>
    <property type="match status" value="1"/>
</dbReference>
<evidence type="ECO:0000259" key="2">
    <source>
        <dbReference type="PROSITE" id="PS51099"/>
    </source>
</evidence>
<dbReference type="SUPFAM" id="SSF52794">
    <property type="entry name" value="PTS system IIB component-like"/>
    <property type="match status" value="1"/>
</dbReference>
<organism evidence="3 4">
    <name type="scientific">Thermococcus paralvinellae</name>
    <dbReference type="NCBI Taxonomy" id="582419"/>
    <lineage>
        <taxon>Archaea</taxon>
        <taxon>Methanobacteriati</taxon>
        <taxon>Methanobacteriota</taxon>
        <taxon>Thermococci</taxon>
        <taxon>Thermococcales</taxon>
        <taxon>Thermococcaceae</taxon>
        <taxon>Thermococcus</taxon>
    </lineage>
</organism>
<dbReference type="InterPro" id="IPR013011">
    <property type="entry name" value="PTS_EIIB_2"/>
</dbReference>
<keyword evidence="4" id="KW-1185">Reference proteome</keyword>
<dbReference type="PROSITE" id="PS51099">
    <property type="entry name" value="PTS_EIIB_TYPE_2"/>
    <property type="match status" value="1"/>
</dbReference>
<dbReference type="STRING" id="582419.TES1_0693"/>
<name>W0I208_9EURY</name>
<dbReference type="KEGG" id="ths:TES1_0693"/>
<dbReference type="Gene3D" id="3.40.50.2300">
    <property type="match status" value="1"/>
</dbReference>